<gene>
    <name evidence="1" type="ORF">B2A_13220</name>
</gene>
<proteinExistence type="predicted"/>
<sequence>CTIAQPGNQQMLMNVYRATAVVSTDPPLRPGNRIRLFYDGRQLSGGGPSFTFPVNRGQHTVSAVVVDRFGQILCETSTVTFYVHQPSILNPHNPLFHHPPPPRR</sequence>
<dbReference type="EMBL" id="AUZZ01009564">
    <property type="protein sequence ID" value="EQD33308.1"/>
    <property type="molecule type" value="Genomic_DNA"/>
</dbReference>
<evidence type="ECO:0000313" key="1">
    <source>
        <dbReference type="EMBL" id="EQD33308.1"/>
    </source>
</evidence>
<feature type="non-terminal residue" evidence="1">
    <location>
        <position position="1"/>
    </location>
</feature>
<protein>
    <submittedName>
        <fullName evidence="1">Uncharacterized protein</fullName>
    </submittedName>
</protein>
<organism evidence="1">
    <name type="scientific">mine drainage metagenome</name>
    <dbReference type="NCBI Taxonomy" id="410659"/>
    <lineage>
        <taxon>unclassified sequences</taxon>
        <taxon>metagenomes</taxon>
        <taxon>ecological metagenomes</taxon>
    </lineage>
</organism>
<dbReference type="AlphaFoldDB" id="T0YJH4"/>
<comment type="caution">
    <text evidence="1">The sequence shown here is derived from an EMBL/GenBank/DDBJ whole genome shotgun (WGS) entry which is preliminary data.</text>
</comment>
<reference evidence="1" key="1">
    <citation type="submission" date="2013-08" db="EMBL/GenBank/DDBJ databases">
        <authorList>
            <person name="Mendez C."/>
            <person name="Richter M."/>
            <person name="Ferrer M."/>
            <person name="Sanchez J."/>
        </authorList>
    </citation>
    <scope>NUCLEOTIDE SEQUENCE</scope>
</reference>
<name>T0YJH4_9ZZZZ</name>
<accession>T0YJH4</accession>
<reference evidence="1" key="2">
    <citation type="journal article" date="2014" name="ISME J.">
        <title>Microbial stratification in low pH oxic and suboxic macroscopic growths along an acid mine drainage.</title>
        <authorList>
            <person name="Mendez-Garcia C."/>
            <person name="Mesa V."/>
            <person name="Sprenger R.R."/>
            <person name="Richter M."/>
            <person name="Diez M.S."/>
            <person name="Solano J."/>
            <person name="Bargiela R."/>
            <person name="Golyshina O.V."/>
            <person name="Manteca A."/>
            <person name="Ramos J.L."/>
            <person name="Gallego J.R."/>
            <person name="Llorente I."/>
            <person name="Martins Dos Santos V.A."/>
            <person name="Jensen O.N."/>
            <person name="Pelaez A.I."/>
            <person name="Sanchez J."/>
            <person name="Ferrer M."/>
        </authorList>
    </citation>
    <scope>NUCLEOTIDE SEQUENCE</scope>
</reference>